<keyword evidence="5" id="KW-1185">Reference proteome</keyword>
<dbReference type="AlphaFoldDB" id="A0AB34FV67"/>
<reference evidence="4" key="1">
    <citation type="submission" date="2023-01" db="EMBL/GenBank/DDBJ databases">
        <title>The growth and conidiation of Purpureocillium lavendulum are regulated by nitrogen source and histone H3K14 acetylation.</title>
        <authorList>
            <person name="Tang P."/>
            <person name="Han J."/>
            <person name="Zhang C."/>
            <person name="Tang P."/>
            <person name="Qi F."/>
            <person name="Zhang K."/>
            <person name="Liang L."/>
        </authorList>
    </citation>
    <scope>NUCLEOTIDE SEQUENCE</scope>
    <source>
        <strain evidence="4">YMF1.00683</strain>
    </source>
</reference>
<dbReference type="Gene3D" id="3.40.50.300">
    <property type="entry name" value="P-loop containing nucleotide triphosphate hydrolases"/>
    <property type="match status" value="1"/>
</dbReference>
<dbReference type="SUPFAM" id="SSF52540">
    <property type="entry name" value="P-loop containing nucleoside triphosphate hydrolases"/>
    <property type="match status" value="1"/>
</dbReference>
<keyword evidence="2" id="KW-0808">Transferase</keyword>
<organism evidence="4 5">
    <name type="scientific">Purpureocillium lavendulum</name>
    <dbReference type="NCBI Taxonomy" id="1247861"/>
    <lineage>
        <taxon>Eukaryota</taxon>
        <taxon>Fungi</taxon>
        <taxon>Dikarya</taxon>
        <taxon>Ascomycota</taxon>
        <taxon>Pezizomycotina</taxon>
        <taxon>Sordariomycetes</taxon>
        <taxon>Hypocreomycetidae</taxon>
        <taxon>Hypocreales</taxon>
        <taxon>Ophiocordycipitaceae</taxon>
        <taxon>Purpureocillium</taxon>
    </lineage>
</organism>
<dbReference type="Pfam" id="PF00685">
    <property type="entry name" value="Sulfotransfer_1"/>
    <property type="match status" value="1"/>
</dbReference>
<evidence type="ECO:0000256" key="2">
    <source>
        <dbReference type="ARBA" id="ARBA00022679"/>
    </source>
</evidence>
<dbReference type="PANTHER" id="PTHR11783">
    <property type="entry name" value="SULFOTRANSFERASE SULT"/>
    <property type="match status" value="1"/>
</dbReference>
<evidence type="ECO:0000313" key="4">
    <source>
        <dbReference type="EMBL" id="KAJ6443215.1"/>
    </source>
</evidence>
<comment type="similarity">
    <text evidence="1">Belongs to the sulfotransferase 1 family.</text>
</comment>
<proteinExistence type="inferred from homology"/>
<keyword evidence="4" id="KW-0456">Lyase</keyword>
<dbReference type="Proteomes" id="UP001163105">
    <property type="component" value="Unassembled WGS sequence"/>
</dbReference>
<sequence>MAPAYVVDGKADGNGDSHNASASVPEYSDQVHAEVPEDLQIGDHGYKFRMVDGRVMPPYITPRCYGLSRRIETRPADVCFVSYPKSGTTWLSYIIVLLTGKAAASLESSFYWVESSWTHPMTESDIASDRSPRLFKSHMPYDMALGGTPAQNPCKYIYIARNPKDVCSSYFYFESGKSWSGFYNGGWDHWLQMFTDGKVHRGDWFEHVLSWWEHRNADNILFLTYEELKMDPRAGLTKIARFLDVELTPGKLDEVARKVSFSEMKTTEFSAMKGVKEFGKFFRKGEIGSWKEYFTVAQNERFDALYASRMGSSGLDFIFM</sequence>
<dbReference type="GO" id="GO:0008146">
    <property type="term" value="F:sulfotransferase activity"/>
    <property type="evidence" value="ECO:0007669"/>
    <property type="project" value="InterPro"/>
</dbReference>
<dbReference type="GO" id="GO:0016829">
    <property type="term" value="F:lyase activity"/>
    <property type="evidence" value="ECO:0007669"/>
    <property type="project" value="UniProtKB-KW"/>
</dbReference>
<comment type="caution">
    <text evidence="4">The sequence shown here is derived from an EMBL/GenBank/DDBJ whole genome shotgun (WGS) entry which is preliminary data.</text>
</comment>
<dbReference type="InterPro" id="IPR027417">
    <property type="entry name" value="P-loop_NTPase"/>
</dbReference>
<feature type="domain" description="Sulfotransferase" evidence="3">
    <location>
        <begin position="76"/>
        <end position="313"/>
    </location>
</feature>
<protein>
    <submittedName>
        <fullName evidence="4">Argininosuccinate lyase</fullName>
    </submittedName>
</protein>
<dbReference type="EMBL" id="JAQHRD010000003">
    <property type="protein sequence ID" value="KAJ6443215.1"/>
    <property type="molecule type" value="Genomic_DNA"/>
</dbReference>
<evidence type="ECO:0000259" key="3">
    <source>
        <dbReference type="Pfam" id="PF00685"/>
    </source>
</evidence>
<name>A0AB34FV67_9HYPO</name>
<evidence type="ECO:0000256" key="1">
    <source>
        <dbReference type="ARBA" id="ARBA00005771"/>
    </source>
</evidence>
<gene>
    <name evidence="4" type="primary">SULT1</name>
    <name evidence="4" type="ORF">O9K51_04394</name>
</gene>
<accession>A0AB34FV67</accession>
<evidence type="ECO:0000313" key="5">
    <source>
        <dbReference type="Proteomes" id="UP001163105"/>
    </source>
</evidence>
<dbReference type="InterPro" id="IPR000863">
    <property type="entry name" value="Sulfotransferase_dom"/>
</dbReference>